<comment type="caution">
    <text evidence="2">The sequence shown here is derived from an EMBL/GenBank/DDBJ whole genome shotgun (WGS) entry which is preliminary data.</text>
</comment>
<dbReference type="EMBL" id="FXEG02000002">
    <property type="protein sequence ID" value="SOX52580.1"/>
    <property type="molecule type" value="Genomic_DNA"/>
</dbReference>
<keyword evidence="1" id="KW-0472">Membrane</keyword>
<sequence length="188" mass="21222">MATASRQQVACECVLVYLHTCRRDTGVVTSDVAVAFIGGGAGLLTGAVTGTISSLIAPWANWGIEKRRLRRENRVQRIKEWRAGVTELREAEHRDGKRVRYRKPLSLGDSITGRPAHEEYIDAGVPSPDYVDVSTKSWFHTLKRELSSAALRRIDTLTERPLAERIGELPNMLDEEINRLERDKWDLV</sequence>
<organism evidence="2 3">
    <name type="scientific">Mycobacterium ahvazicum</name>
    <dbReference type="NCBI Taxonomy" id="1964395"/>
    <lineage>
        <taxon>Bacteria</taxon>
        <taxon>Bacillati</taxon>
        <taxon>Actinomycetota</taxon>
        <taxon>Actinomycetes</taxon>
        <taxon>Mycobacteriales</taxon>
        <taxon>Mycobacteriaceae</taxon>
        <taxon>Mycobacterium</taxon>
        <taxon>Mycobacterium simiae complex</taxon>
    </lineage>
</organism>
<dbReference type="Proteomes" id="UP000236318">
    <property type="component" value="Unassembled WGS sequence"/>
</dbReference>
<keyword evidence="1" id="KW-1133">Transmembrane helix</keyword>
<proteinExistence type="predicted"/>
<evidence type="ECO:0000313" key="3">
    <source>
        <dbReference type="Proteomes" id="UP000236318"/>
    </source>
</evidence>
<evidence type="ECO:0000256" key="1">
    <source>
        <dbReference type="SAM" id="Phobius"/>
    </source>
</evidence>
<accession>A0A2K4Y712</accession>
<keyword evidence="3" id="KW-1185">Reference proteome</keyword>
<reference evidence="2" key="1">
    <citation type="submission" date="2018-01" db="EMBL/GenBank/DDBJ databases">
        <authorList>
            <consortium name="Urmite Genomes"/>
        </authorList>
    </citation>
    <scope>NUCLEOTIDE SEQUENCE [LARGE SCALE GENOMIC DNA]</scope>
    <source>
        <strain evidence="2">AFP003</strain>
    </source>
</reference>
<gene>
    <name evidence="2" type="ORF">MAAFP003_1246</name>
</gene>
<evidence type="ECO:0000313" key="2">
    <source>
        <dbReference type="EMBL" id="SOX52580.1"/>
    </source>
</evidence>
<name>A0A2K4Y712_9MYCO</name>
<keyword evidence="1" id="KW-0812">Transmembrane</keyword>
<feature type="transmembrane region" description="Helical" evidence="1">
    <location>
        <begin position="32"/>
        <end position="60"/>
    </location>
</feature>
<dbReference type="AlphaFoldDB" id="A0A2K4Y712"/>
<protein>
    <submittedName>
        <fullName evidence="2">Uncharacterized protein</fullName>
    </submittedName>
</protein>